<dbReference type="EMBL" id="CAUOFW020006880">
    <property type="protein sequence ID" value="CAK9176663.1"/>
    <property type="molecule type" value="Genomic_DNA"/>
</dbReference>
<reference evidence="2 3" key="1">
    <citation type="submission" date="2024-02" db="EMBL/GenBank/DDBJ databases">
        <authorList>
            <person name="Vignale AGUSTIN F."/>
            <person name="Sosa J E."/>
            <person name="Modenutti C."/>
        </authorList>
    </citation>
    <scope>NUCLEOTIDE SEQUENCE [LARGE SCALE GENOMIC DNA]</scope>
</reference>
<evidence type="ECO:0000313" key="2">
    <source>
        <dbReference type="EMBL" id="CAK9176663.1"/>
    </source>
</evidence>
<feature type="region of interest" description="Disordered" evidence="1">
    <location>
        <begin position="1"/>
        <end position="24"/>
    </location>
</feature>
<evidence type="ECO:0000313" key="3">
    <source>
        <dbReference type="Proteomes" id="UP001642360"/>
    </source>
</evidence>
<dbReference type="AlphaFoldDB" id="A0ABC8U4I6"/>
<proteinExistence type="predicted"/>
<name>A0ABC8U4I6_9AQUA</name>
<dbReference type="Proteomes" id="UP001642360">
    <property type="component" value="Unassembled WGS sequence"/>
</dbReference>
<organism evidence="2 3">
    <name type="scientific">Ilex paraguariensis</name>
    <name type="common">yerba mate</name>
    <dbReference type="NCBI Taxonomy" id="185542"/>
    <lineage>
        <taxon>Eukaryota</taxon>
        <taxon>Viridiplantae</taxon>
        <taxon>Streptophyta</taxon>
        <taxon>Embryophyta</taxon>
        <taxon>Tracheophyta</taxon>
        <taxon>Spermatophyta</taxon>
        <taxon>Magnoliopsida</taxon>
        <taxon>eudicotyledons</taxon>
        <taxon>Gunneridae</taxon>
        <taxon>Pentapetalae</taxon>
        <taxon>asterids</taxon>
        <taxon>campanulids</taxon>
        <taxon>Aquifoliales</taxon>
        <taxon>Aquifoliaceae</taxon>
        <taxon>Ilex</taxon>
    </lineage>
</organism>
<feature type="region of interest" description="Disordered" evidence="1">
    <location>
        <begin position="254"/>
        <end position="274"/>
    </location>
</feature>
<comment type="caution">
    <text evidence="2">The sequence shown here is derived from an EMBL/GenBank/DDBJ whole genome shotgun (WGS) entry which is preliminary data.</text>
</comment>
<sequence length="274" mass="30765">MIEDNSAAGDVPDDANLEVHPTKGTDVVRHSQSVTLGREGVNICKVFGDYVVSSDNQLASIAQKVGYEQDASTRRRAILVELSKIDGLTMAHRQETTYKIASDNIKIDIFFSLSVEERAVWYTMKLPDMIEDEVDVMLELLVDFKNRGKLPILDALFTCIRRRMPRFHLSLSDMLRVGLKQQDGVDIYYFLHLVRSISKGQEMSTACLGAEIGDLELDDENLELGLSPEHISSFGKPVFKDSAEFDIDIDNQKMEGIKTSESSWEKLEEPAKAS</sequence>
<gene>
    <name evidence="2" type="ORF">ILEXP_LOCUS46526</name>
</gene>
<accession>A0ABC8U4I6</accession>
<protein>
    <submittedName>
        <fullName evidence="2">Uncharacterized protein</fullName>
    </submittedName>
</protein>
<keyword evidence="3" id="KW-1185">Reference proteome</keyword>
<evidence type="ECO:0000256" key="1">
    <source>
        <dbReference type="SAM" id="MobiDB-lite"/>
    </source>
</evidence>